<organism evidence="1 2">
    <name type="scientific">Rhizophagus irregularis (strain DAOM 197198w)</name>
    <name type="common">Glomus intraradices</name>
    <dbReference type="NCBI Taxonomy" id="1432141"/>
    <lineage>
        <taxon>Eukaryota</taxon>
        <taxon>Fungi</taxon>
        <taxon>Fungi incertae sedis</taxon>
        <taxon>Mucoromycota</taxon>
        <taxon>Glomeromycotina</taxon>
        <taxon>Glomeromycetes</taxon>
        <taxon>Glomerales</taxon>
        <taxon>Glomeraceae</taxon>
        <taxon>Rhizophagus</taxon>
    </lineage>
</organism>
<sequence>MFWGCFSWRGLGPIVPLKGSVTGQTHAKIIQNYVVPTLDEHFPQGNGIFQEDNAPPHRSKVAMATREDAKIVVLQWPAQSRETYCLYYVIT</sequence>
<dbReference type="Proteomes" id="UP000022910">
    <property type="component" value="Unassembled WGS sequence"/>
</dbReference>
<evidence type="ECO:0000313" key="1">
    <source>
        <dbReference type="EMBL" id="EXX64517.1"/>
    </source>
</evidence>
<keyword evidence="2" id="KW-1185">Reference proteome</keyword>
<protein>
    <recommendedName>
        <fullName evidence="3">Tc1-like transposase DDE domain-containing protein</fullName>
    </recommendedName>
</protein>
<reference evidence="1 2" key="1">
    <citation type="submission" date="2014-02" db="EMBL/GenBank/DDBJ databases">
        <title>Single nucleus genome sequencing reveals high similarity among nuclei of an endomycorrhizal fungus.</title>
        <authorList>
            <person name="Lin K."/>
            <person name="Geurts R."/>
            <person name="Zhang Z."/>
            <person name="Limpens E."/>
            <person name="Saunders D.G."/>
            <person name="Mu D."/>
            <person name="Pang E."/>
            <person name="Cao H."/>
            <person name="Cha H."/>
            <person name="Lin T."/>
            <person name="Zhou Q."/>
            <person name="Shang Y."/>
            <person name="Li Y."/>
            <person name="Ivanov S."/>
            <person name="Sharma T."/>
            <person name="Velzen R.V."/>
            <person name="Ruijter N.D."/>
            <person name="Aanen D.K."/>
            <person name="Win J."/>
            <person name="Kamoun S."/>
            <person name="Bisseling T."/>
            <person name="Huang S."/>
        </authorList>
    </citation>
    <scope>NUCLEOTIDE SEQUENCE [LARGE SCALE GENOMIC DNA]</scope>
    <source>
        <strain evidence="2">DAOM197198w</strain>
    </source>
</reference>
<name>A0A015J4S9_RHIIW</name>
<evidence type="ECO:0000313" key="2">
    <source>
        <dbReference type="Proteomes" id="UP000022910"/>
    </source>
</evidence>
<dbReference type="Gene3D" id="3.30.420.10">
    <property type="entry name" value="Ribonuclease H-like superfamily/Ribonuclease H"/>
    <property type="match status" value="1"/>
</dbReference>
<dbReference type="STRING" id="1432141.A0A015J4S9"/>
<dbReference type="EMBL" id="JEMT01023103">
    <property type="protein sequence ID" value="EXX64517.1"/>
    <property type="molecule type" value="Genomic_DNA"/>
</dbReference>
<accession>A0A015J4S9</accession>
<comment type="caution">
    <text evidence="1">The sequence shown here is derived from an EMBL/GenBank/DDBJ whole genome shotgun (WGS) entry which is preliminary data.</text>
</comment>
<proteinExistence type="predicted"/>
<dbReference type="InterPro" id="IPR036397">
    <property type="entry name" value="RNaseH_sf"/>
</dbReference>
<dbReference type="AlphaFoldDB" id="A0A015J4S9"/>
<evidence type="ECO:0008006" key="3">
    <source>
        <dbReference type="Google" id="ProtNLM"/>
    </source>
</evidence>
<gene>
    <name evidence="1" type="ORF">RirG_141950</name>
</gene>
<dbReference type="OrthoDB" id="6722168at2759"/>
<dbReference type="GO" id="GO:0003676">
    <property type="term" value="F:nucleic acid binding"/>
    <property type="evidence" value="ECO:0007669"/>
    <property type="project" value="InterPro"/>
</dbReference>
<dbReference type="HOGENOM" id="CLU_033666_13_0_1"/>